<sequence length="161" mass="18037">MTCKLPTEKYRHLWSLRLHHTHGASASSRHSRPQSFCTRMSCSVSWCCVHADERNSRSADQTGRSLGDTQRPQRAGAHCLQVVRFLPLEPPGTRSCRGLEIHFFVMLIRMRLPTPASTAASEAGDNHGQVFQFTLSHVASVQDCPFLCPLKIHFNVVEGEP</sequence>
<organism evidence="1 2">
    <name type="scientific">Phyllostomus discolor</name>
    <name type="common">pale spear-nosed bat</name>
    <dbReference type="NCBI Taxonomy" id="89673"/>
    <lineage>
        <taxon>Eukaryota</taxon>
        <taxon>Metazoa</taxon>
        <taxon>Chordata</taxon>
        <taxon>Craniata</taxon>
        <taxon>Vertebrata</taxon>
        <taxon>Euteleostomi</taxon>
        <taxon>Mammalia</taxon>
        <taxon>Eutheria</taxon>
        <taxon>Laurasiatheria</taxon>
        <taxon>Chiroptera</taxon>
        <taxon>Yangochiroptera</taxon>
        <taxon>Phyllostomidae</taxon>
        <taxon>Phyllostominae</taxon>
        <taxon>Phyllostomus</taxon>
    </lineage>
</organism>
<proteinExistence type="predicted"/>
<evidence type="ECO:0000313" key="1">
    <source>
        <dbReference type="EMBL" id="KAF6099978.1"/>
    </source>
</evidence>
<protein>
    <submittedName>
        <fullName evidence="1">Uncharacterized protein</fullName>
    </submittedName>
</protein>
<dbReference type="Proteomes" id="UP000664940">
    <property type="component" value="Unassembled WGS sequence"/>
</dbReference>
<gene>
    <name evidence="1" type="ORF">HJG60_011694</name>
</gene>
<comment type="caution">
    <text evidence="1">The sequence shown here is derived from an EMBL/GenBank/DDBJ whole genome shotgun (WGS) entry which is preliminary data.</text>
</comment>
<dbReference type="EMBL" id="JABVXQ010000007">
    <property type="protein sequence ID" value="KAF6099978.1"/>
    <property type="molecule type" value="Genomic_DNA"/>
</dbReference>
<dbReference type="AlphaFoldDB" id="A0A833ZP31"/>
<accession>A0A833ZP31</accession>
<reference evidence="1 2" key="1">
    <citation type="journal article" date="2020" name="Nature">
        <title>Six reference-quality genomes reveal evolution of bat adaptations.</title>
        <authorList>
            <person name="Jebb D."/>
            <person name="Huang Z."/>
            <person name="Pippel M."/>
            <person name="Hughes G.M."/>
            <person name="Lavrichenko K."/>
            <person name="Devanna P."/>
            <person name="Winkler S."/>
            <person name="Jermiin L.S."/>
            <person name="Skirmuntt E.C."/>
            <person name="Katzourakis A."/>
            <person name="Burkitt-Gray L."/>
            <person name="Ray D.A."/>
            <person name="Sullivan K.A.M."/>
            <person name="Roscito J.G."/>
            <person name="Kirilenko B.M."/>
            <person name="Davalos L.M."/>
            <person name="Corthals A.P."/>
            <person name="Power M.L."/>
            <person name="Jones G."/>
            <person name="Ransome R.D."/>
            <person name="Dechmann D.K.N."/>
            <person name="Locatelli A.G."/>
            <person name="Puechmaille S.J."/>
            <person name="Fedrigo O."/>
            <person name="Jarvis E.D."/>
            <person name="Hiller M."/>
            <person name="Vernes S.C."/>
            <person name="Myers E.W."/>
            <person name="Teeling E.C."/>
        </authorList>
    </citation>
    <scope>NUCLEOTIDE SEQUENCE [LARGE SCALE GENOMIC DNA]</scope>
    <source>
        <strain evidence="1">Bat1K_MPI-CBG_1</strain>
    </source>
</reference>
<name>A0A833ZP31_9CHIR</name>
<evidence type="ECO:0000313" key="2">
    <source>
        <dbReference type="Proteomes" id="UP000664940"/>
    </source>
</evidence>